<dbReference type="OrthoDB" id="5514409at2"/>
<dbReference type="Proteomes" id="UP000451354">
    <property type="component" value="Chromosome"/>
</dbReference>
<protein>
    <submittedName>
        <fullName evidence="3">DUF4255 domain-containing protein</fullName>
    </submittedName>
</protein>
<name>A0A6M5UBJ9_9MICO</name>
<dbReference type="AlphaFoldDB" id="A0A6M5UBJ9"/>
<organism evidence="3 4">
    <name type="scientific">Cellulosimicrobium protaetiae</name>
    <dbReference type="NCBI Taxonomy" id="2587808"/>
    <lineage>
        <taxon>Bacteria</taxon>
        <taxon>Bacillati</taxon>
        <taxon>Actinomycetota</taxon>
        <taxon>Actinomycetes</taxon>
        <taxon>Micrococcales</taxon>
        <taxon>Promicromonosporaceae</taxon>
        <taxon>Cellulosimicrobium</taxon>
    </lineage>
</organism>
<evidence type="ECO:0000259" key="2">
    <source>
        <dbReference type="Pfam" id="PF14065"/>
    </source>
</evidence>
<feature type="domain" description="Pvc16 N-terminal" evidence="2">
    <location>
        <begin position="4"/>
        <end position="177"/>
    </location>
</feature>
<evidence type="ECO:0000313" key="3">
    <source>
        <dbReference type="EMBL" id="QJW34882.1"/>
    </source>
</evidence>
<dbReference type="RefSeq" id="WP_154797127.1">
    <property type="nucleotide sequence ID" value="NZ_CP052757.1"/>
</dbReference>
<dbReference type="InterPro" id="IPR025351">
    <property type="entry name" value="Pvc16_N"/>
</dbReference>
<sequence length="204" mass="22286">MITEVDDALRALVRGALGEIDVAFDAPTKDWAARRNAPTVDVYLYDVREDVKRRAHGLVDRRGTDGTVVARVEPPRHFRLSYLVTAWTQRPEDEHRLLDRVLAALIGLDALPAEHVVGSLAEVGGPVPVTVGMPPAEDRSVTDVWSSLGGELKPSVEVAVTAPLLRPERPEVGPPVRDELLLAASSTLPDGGADPRRRRHRRPS</sequence>
<feature type="region of interest" description="Disordered" evidence="1">
    <location>
        <begin position="166"/>
        <end position="204"/>
    </location>
</feature>
<reference evidence="4" key="1">
    <citation type="journal article" date="2022" name="Int. J. Syst. Evol. Microbiol.">
        <title>Cellulosimicrobium protaetiae sp. nov., isolated from the gut of the larva of Protaetia brevitarsis seulensis.</title>
        <authorList>
            <person name="Le Han H."/>
            <person name="Nguyen T.T.H."/>
            <person name="Li Z."/>
            <person name="Shin N.R."/>
            <person name="Kim S.G."/>
        </authorList>
    </citation>
    <scope>NUCLEOTIDE SEQUENCE [LARGE SCALE GENOMIC DNA]</scope>
    <source>
        <strain evidence="4">BI34</strain>
    </source>
</reference>
<dbReference type="EMBL" id="CP052757">
    <property type="protein sequence ID" value="QJW34882.1"/>
    <property type="molecule type" value="Genomic_DNA"/>
</dbReference>
<evidence type="ECO:0000313" key="4">
    <source>
        <dbReference type="Proteomes" id="UP000451354"/>
    </source>
</evidence>
<keyword evidence="4" id="KW-1185">Reference proteome</keyword>
<evidence type="ECO:0000256" key="1">
    <source>
        <dbReference type="SAM" id="MobiDB-lite"/>
    </source>
</evidence>
<dbReference type="Pfam" id="PF14065">
    <property type="entry name" value="Pvc16_N"/>
    <property type="match status" value="1"/>
</dbReference>
<accession>A0A6M5UBJ9</accession>
<dbReference type="KEGG" id="cprt:FIC82_000370"/>
<proteinExistence type="predicted"/>
<feature type="compositionally biased region" description="Basic and acidic residues" evidence="1">
    <location>
        <begin position="166"/>
        <end position="180"/>
    </location>
</feature>
<gene>
    <name evidence="3" type="ORF">FIC82_000370</name>
</gene>